<protein>
    <submittedName>
        <fullName evidence="2">Uncharacterized protein</fullName>
    </submittedName>
</protein>
<dbReference type="PANTHER" id="PTHR31272:SF4">
    <property type="entry name" value="CYTOCHROME C-TYPE BIOGENESIS PROTEIN HI_1454-RELATED"/>
    <property type="match status" value="1"/>
</dbReference>
<dbReference type="PANTHER" id="PTHR31272">
    <property type="entry name" value="CYTOCHROME C-TYPE BIOGENESIS PROTEIN HI_1454-RELATED"/>
    <property type="match status" value="1"/>
</dbReference>
<keyword evidence="1" id="KW-0812">Transmembrane</keyword>
<feature type="transmembrane region" description="Helical" evidence="1">
    <location>
        <begin position="200"/>
        <end position="219"/>
    </location>
</feature>
<name>A0A2H0WNE8_9BACT</name>
<dbReference type="Proteomes" id="UP000230033">
    <property type="component" value="Unassembled WGS sequence"/>
</dbReference>
<feature type="transmembrane region" description="Helical" evidence="1">
    <location>
        <begin position="239"/>
        <end position="263"/>
    </location>
</feature>
<keyword evidence="1" id="KW-0472">Membrane</keyword>
<sequence length="269" mass="29408">MTSNFLFGVSLTASFFAGMLALFAPCCITFLFPAYLGTIFKEGKKVIFYTFIFSLGISSILIPVALGFRLLIDFFNLYHQAVYYFGAVVLILMGLNTLRPFFQLPALFHASGKTGGQTTAFSVFSLGVTSGLTSSCCAPVLFAAVTLTSLSPTIFQAIVVAGAYVLGIVFPLFFLSLTYQKTVGKIAGQTRQRLYAGLKILGGGLFVVTGMLIAVFNYLGKIQMYQMEGYSQMMRRLVFNFAGYFQNPLVDMASFSLIVIIFVKLVKKG</sequence>
<reference evidence="3" key="1">
    <citation type="submission" date="2017-09" db="EMBL/GenBank/DDBJ databases">
        <title>Depth-based differentiation of microbial function through sediment-hosted aquifers and enrichment of novel symbionts in the deep terrestrial subsurface.</title>
        <authorList>
            <person name="Probst A.J."/>
            <person name="Ladd B."/>
            <person name="Jarett J.K."/>
            <person name="Geller-Mcgrath D.E."/>
            <person name="Sieber C.M.K."/>
            <person name="Emerson J.B."/>
            <person name="Anantharaman K."/>
            <person name="Thomas B.C."/>
            <person name="Malmstrom R."/>
            <person name="Stieglmeier M."/>
            <person name="Klingl A."/>
            <person name="Woyke T."/>
            <person name="Ryan C.M."/>
            <person name="Banfield J.F."/>
        </authorList>
    </citation>
    <scope>NUCLEOTIDE SEQUENCE [LARGE SCALE GENOMIC DNA]</scope>
</reference>
<feature type="transmembrane region" description="Helical" evidence="1">
    <location>
        <begin position="46"/>
        <end position="71"/>
    </location>
</feature>
<feature type="transmembrane region" description="Helical" evidence="1">
    <location>
        <begin position="6"/>
        <end position="34"/>
    </location>
</feature>
<keyword evidence="1" id="KW-1133">Transmembrane helix</keyword>
<organism evidence="2 3">
    <name type="scientific">Candidatus Shapirobacteria bacterium CG09_land_8_20_14_0_10_47_13</name>
    <dbReference type="NCBI Taxonomy" id="1974481"/>
    <lineage>
        <taxon>Bacteria</taxon>
        <taxon>Candidatus Shapironibacteriota</taxon>
    </lineage>
</organism>
<evidence type="ECO:0000313" key="3">
    <source>
        <dbReference type="Proteomes" id="UP000230033"/>
    </source>
</evidence>
<evidence type="ECO:0000256" key="1">
    <source>
        <dbReference type="SAM" id="Phobius"/>
    </source>
</evidence>
<accession>A0A2H0WNE8</accession>
<dbReference type="InterPro" id="IPR051790">
    <property type="entry name" value="Cytochrome_c-biogenesis_DsbD"/>
</dbReference>
<feature type="transmembrane region" description="Helical" evidence="1">
    <location>
        <begin position="77"/>
        <end position="98"/>
    </location>
</feature>
<feature type="transmembrane region" description="Helical" evidence="1">
    <location>
        <begin position="119"/>
        <end position="142"/>
    </location>
</feature>
<dbReference type="AlphaFoldDB" id="A0A2H0WNE8"/>
<evidence type="ECO:0000313" key="2">
    <source>
        <dbReference type="EMBL" id="PIS14176.1"/>
    </source>
</evidence>
<proteinExistence type="predicted"/>
<feature type="transmembrane region" description="Helical" evidence="1">
    <location>
        <begin position="154"/>
        <end position="179"/>
    </location>
</feature>
<comment type="caution">
    <text evidence="2">The sequence shown here is derived from an EMBL/GenBank/DDBJ whole genome shotgun (WGS) entry which is preliminary data.</text>
</comment>
<dbReference type="EMBL" id="PEZJ01000004">
    <property type="protein sequence ID" value="PIS14176.1"/>
    <property type="molecule type" value="Genomic_DNA"/>
</dbReference>
<gene>
    <name evidence="2" type="ORF">COT65_00315</name>
</gene>